<evidence type="ECO:0000313" key="6">
    <source>
        <dbReference type="EMBL" id="KDQ27585.1"/>
    </source>
</evidence>
<dbReference type="Proteomes" id="UP000027073">
    <property type="component" value="Unassembled WGS sequence"/>
</dbReference>
<keyword evidence="3" id="KW-0732">Signal</keyword>
<dbReference type="InterPro" id="IPR032514">
    <property type="entry name" value="GtaA_central"/>
</dbReference>
<keyword evidence="2" id="KW-0472">Membrane</keyword>
<dbReference type="InParanoid" id="A0A067NKM7"/>
<feature type="compositionally biased region" description="Low complexity" evidence="1">
    <location>
        <begin position="866"/>
        <end position="881"/>
    </location>
</feature>
<feature type="compositionally biased region" description="Basic and acidic residues" evidence="1">
    <location>
        <begin position="902"/>
        <end position="919"/>
    </location>
</feature>
<feature type="region of interest" description="Disordered" evidence="1">
    <location>
        <begin position="825"/>
        <end position="844"/>
    </location>
</feature>
<accession>A0A067NKM7</accession>
<feature type="region of interest" description="Disordered" evidence="1">
    <location>
        <begin position="858"/>
        <end position="983"/>
    </location>
</feature>
<dbReference type="PANTHER" id="PTHR31987:SF1">
    <property type="entry name" value="GLUTAMINASE A"/>
    <property type="match status" value="1"/>
</dbReference>
<sequence>MQRMLADVLLCRYRFSFPALLLLILVDVISAQTGPTRWTASPFNPPALPLAVRSPYLNVWLPQGNNPPQANETDNRLWDYNLPIQWYASVVVDAAEYRLLSLWAQGEQGAVQKAVEFTATRTSFLMEAGGVEFNVTFLSPIEPNDFSRQSLPFSYLYMTARATDGQQHRVRMYSDIEGNIAAGDTSQVIQWDADDTDDYVVLSTQLRNQKPFVETRNIAQDATVYYSFKKVSYESLNSIKGFTASWRISGFNSARGLLFSQPVNGNLDNTQETNFRAPSSGNDTPVLGISIDWGNITSTSEAAVWSFGVYRNPSMQYLMSDGSFQQRSPYFMSTITKPLDAPKFVLDDFPRALVAAIDFDTKLRAEGTAVSSKYADLLALTARQVMGAMDITIPPAKDGAWDIKDVKIFMKNLGSVGSDNGGQASVNNVGTLYAAFPAFLYLNPDIGGYLLAPLLEFQESKTYTLPYAAKDMGSGFPNAIGDGSNDPHTFGIDDTAGMLIMTLAYAMASGNGTLIANHYGLLRRWGEWLGNNTVTPFHQSSGDFSISADSSTANQTNLALKGIIGIAAMSKIADAAGETSDRDRFNATAHTAIDLWQKEAVSSSSVNFVYGSSDNSALIYNLYADKLLKLNLVPDSVYTLLTSFYQSSAGSMKYGIPLSSQPSQNTSTNWMMFAASTTTNNATRDVLISQVYEYASSSLNNAPFSSLYNPSTGVGSSSQGTGSGRASPAQGGLFALLALGTTSKSINLAPVSSGSSTPTSSKISPGVIAGVVIAAIAALACSIVLGIIIFRRRRHRREELQRESGRRTPQGILAEAQTVEPNWLLSQPLTGGTNNAPNSNTNSASNLVAYRDNANYRHAPPVTQTSMSMSHAPSSSSRSLSADWTADSLFTDATAPPPPRTGRLDSKSARIDAEHRDAEYSATEFSSPTQTSGSGGTRGRLGSLQLQQELDSLRRDVERMRQERSLLALSGDHHDAPPPSYSG</sequence>
<evidence type="ECO:0000259" key="4">
    <source>
        <dbReference type="Pfam" id="PF16335"/>
    </source>
</evidence>
<dbReference type="InterPro" id="IPR052743">
    <property type="entry name" value="Glutaminase_GtaA"/>
</dbReference>
<keyword evidence="2" id="KW-1133">Transmembrane helix</keyword>
<evidence type="ECO:0000313" key="7">
    <source>
        <dbReference type="Proteomes" id="UP000027073"/>
    </source>
</evidence>
<evidence type="ECO:0000256" key="2">
    <source>
        <dbReference type="SAM" id="Phobius"/>
    </source>
</evidence>
<dbReference type="PANTHER" id="PTHR31987">
    <property type="entry name" value="GLUTAMINASE A-RELATED"/>
    <property type="match status" value="1"/>
</dbReference>
<reference evidence="7" key="1">
    <citation type="journal article" date="2014" name="Proc. Natl. Acad. Sci. U.S.A.">
        <title>Extensive sampling of basidiomycete genomes demonstrates inadequacy of the white-rot/brown-rot paradigm for wood decay fungi.</title>
        <authorList>
            <person name="Riley R."/>
            <person name="Salamov A.A."/>
            <person name="Brown D.W."/>
            <person name="Nagy L.G."/>
            <person name="Floudas D."/>
            <person name="Held B.W."/>
            <person name="Levasseur A."/>
            <person name="Lombard V."/>
            <person name="Morin E."/>
            <person name="Otillar R."/>
            <person name="Lindquist E.A."/>
            <person name="Sun H."/>
            <person name="LaButti K.M."/>
            <person name="Schmutz J."/>
            <person name="Jabbour D."/>
            <person name="Luo H."/>
            <person name="Baker S.E."/>
            <person name="Pisabarro A.G."/>
            <person name="Walton J.D."/>
            <person name="Blanchette R.A."/>
            <person name="Henrissat B."/>
            <person name="Martin F."/>
            <person name="Cullen D."/>
            <person name="Hibbett D.S."/>
            <person name="Grigoriev I.V."/>
        </authorList>
    </citation>
    <scope>NUCLEOTIDE SEQUENCE [LARGE SCALE GENOMIC DNA]</scope>
    <source>
        <strain evidence="7">PC15</strain>
    </source>
</reference>
<evidence type="ECO:0008006" key="8">
    <source>
        <dbReference type="Google" id="ProtNLM"/>
    </source>
</evidence>
<dbReference type="OrthoDB" id="3918848at2759"/>
<dbReference type="HOGENOM" id="CLU_008020_0_0_1"/>
<feature type="compositionally biased region" description="Low complexity" evidence="1">
    <location>
        <begin position="830"/>
        <end position="844"/>
    </location>
</feature>
<dbReference type="Pfam" id="PF16335">
    <property type="entry name" value="GtaA_6_Hairpin"/>
    <property type="match status" value="1"/>
</dbReference>
<dbReference type="VEuPathDB" id="FungiDB:PLEOSDRAFT_158538"/>
<feature type="transmembrane region" description="Helical" evidence="2">
    <location>
        <begin position="767"/>
        <end position="790"/>
    </location>
</feature>
<dbReference type="InterPro" id="IPR033433">
    <property type="entry name" value="GtaA_N"/>
</dbReference>
<feature type="signal peptide" evidence="3">
    <location>
        <begin position="1"/>
        <end position="31"/>
    </location>
</feature>
<feature type="domain" description="Glutaminase A N-terminal" evidence="5">
    <location>
        <begin position="120"/>
        <end position="365"/>
    </location>
</feature>
<gene>
    <name evidence="6" type="ORF">PLEOSDRAFT_158538</name>
</gene>
<evidence type="ECO:0000256" key="1">
    <source>
        <dbReference type="SAM" id="MobiDB-lite"/>
    </source>
</evidence>
<feature type="chain" id="PRO_5001642274" description="DUF1793-domain-containing protein" evidence="3">
    <location>
        <begin position="32"/>
        <end position="983"/>
    </location>
</feature>
<dbReference type="EMBL" id="KL198008">
    <property type="protein sequence ID" value="KDQ27585.1"/>
    <property type="molecule type" value="Genomic_DNA"/>
</dbReference>
<feature type="domain" description="Glutaminase A central" evidence="4">
    <location>
        <begin position="371"/>
        <end position="737"/>
    </location>
</feature>
<organism evidence="6 7">
    <name type="scientific">Pleurotus ostreatus (strain PC15)</name>
    <name type="common">Oyster mushroom</name>
    <dbReference type="NCBI Taxonomy" id="1137138"/>
    <lineage>
        <taxon>Eukaryota</taxon>
        <taxon>Fungi</taxon>
        <taxon>Dikarya</taxon>
        <taxon>Basidiomycota</taxon>
        <taxon>Agaricomycotina</taxon>
        <taxon>Agaricomycetes</taxon>
        <taxon>Agaricomycetidae</taxon>
        <taxon>Agaricales</taxon>
        <taxon>Pleurotineae</taxon>
        <taxon>Pleurotaceae</taxon>
        <taxon>Pleurotus</taxon>
    </lineage>
</organism>
<evidence type="ECO:0000259" key="5">
    <source>
        <dbReference type="Pfam" id="PF17168"/>
    </source>
</evidence>
<proteinExistence type="predicted"/>
<feature type="compositionally biased region" description="Basic and acidic residues" evidence="1">
    <location>
        <begin position="951"/>
        <end position="964"/>
    </location>
</feature>
<keyword evidence="2" id="KW-0812">Transmembrane</keyword>
<evidence type="ECO:0000256" key="3">
    <source>
        <dbReference type="SAM" id="SignalP"/>
    </source>
</evidence>
<name>A0A067NKM7_PLEO1</name>
<dbReference type="AlphaFoldDB" id="A0A067NKM7"/>
<dbReference type="Pfam" id="PF17168">
    <property type="entry name" value="DUF5127"/>
    <property type="match status" value="1"/>
</dbReference>
<protein>
    <recommendedName>
        <fullName evidence="8">DUF1793-domain-containing protein</fullName>
    </recommendedName>
</protein>